<feature type="binding site" evidence="6">
    <location>
        <position position="155"/>
    </location>
    <ligand>
        <name>FMN</name>
        <dbReference type="ChEBI" id="CHEBI:58210"/>
    </ligand>
</feature>
<keyword evidence="3" id="KW-0560">Oxidoreductase</keyword>
<evidence type="ECO:0000256" key="6">
    <source>
        <dbReference type="PIRSR" id="PIRSR000337-1"/>
    </source>
</evidence>
<name>A0A7Z2VNL8_9BACL</name>
<feature type="binding site" evidence="6">
    <location>
        <position position="159"/>
    </location>
    <ligand>
        <name>FMN</name>
        <dbReference type="ChEBI" id="CHEBI:58210"/>
    </ligand>
</feature>
<dbReference type="RefSeq" id="WP_169282531.1">
    <property type="nucleotide sequence ID" value="NZ_CP051680.1"/>
</dbReference>
<dbReference type="Gene3D" id="3.20.20.30">
    <property type="entry name" value="Luciferase-like domain"/>
    <property type="match status" value="1"/>
</dbReference>
<dbReference type="Pfam" id="PF00296">
    <property type="entry name" value="Bac_luciferase"/>
    <property type="match status" value="1"/>
</dbReference>
<evidence type="ECO:0000256" key="2">
    <source>
        <dbReference type="ARBA" id="ARBA00022643"/>
    </source>
</evidence>
<dbReference type="Proteomes" id="UP000502248">
    <property type="component" value="Chromosome"/>
</dbReference>
<evidence type="ECO:0000313" key="9">
    <source>
        <dbReference type="Proteomes" id="UP000502248"/>
    </source>
</evidence>
<dbReference type="GO" id="GO:0016705">
    <property type="term" value="F:oxidoreductase activity, acting on paired donors, with incorporation or reduction of molecular oxygen"/>
    <property type="evidence" value="ECO:0007669"/>
    <property type="project" value="InterPro"/>
</dbReference>
<evidence type="ECO:0000256" key="3">
    <source>
        <dbReference type="ARBA" id="ARBA00023002"/>
    </source>
</evidence>
<keyword evidence="2 6" id="KW-0288">FMN</keyword>
<dbReference type="AlphaFoldDB" id="A0A7Z2VNL8"/>
<dbReference type="NCBIfam" id="TIGR03860">
    <property type="entry name" value="FMN_nitrolo"/>
    <property type="match status" value="1"/>
</dbReference>
<feature type="binding site" evidence="6">
    <location>
        <position position="59"/>
    </location>
    <ligand>
        <name>FMN</name>
        <dbReference type="ChEBI" id="CHEBI:58210"/>
    </ligand>
</feature>
<dbReference type="KEGG" id="cheb:HH215_26015"/>
<dbReference type="CDD" id="cd01095">
    <property type="entry name" value="Nitrilotriacetate_monoxgenase"/>
    <property type="match status" value="1"/>
</dbReference>
<dbReference type="PANTHER" id="PTHR30011">
    <property type="entry name" value="ALKANESULFONATE MONOOXYGENASE-RELATED"/>
    <property type="match status" value="1"/>
</dbReference>
<evidence type="ECO:0000256" key="4">
    <source>
        <dbReference type="ARBA" id="ARBA00023033"/>
    </source>
</evidence>
<proteinExistence type="inferred from homology"/>
<dbReference type="InterPro" id="IPR016215">
    <property type="entry name" value="NTA_MOA"/>
</dbReference>
<evidence type="ECO:0000256" key="5">
    <source>
        <dbReference type="ARBA" id="ARBA00033748"/>
    </source>
</evidence>
<gene>
    <name evidence="8" type="ORF">HH215_26015</name>
</gene>
<evidence type="ECO:0000256" key="1">
    <source>
        <dbReference type="ARBA" id="ARBA00022630"/>
    </source>
</evidence>
<organism evidence="8 9">
    <name type="scientific">Cohnella herbarum</name>
    <dbReference type="NCBI Taxonomy" id="2728023"/>
    <lineage>
        <taxon>Bacteria</taxon>
        <taxon>Bacillati</taxon>
        <taxon>Bacillota</taxon>
        <taxon>Bacilli</taxon>
        <taxon>Bacillales</taxon>
        <taxon>Paenibacillaceae</taxon>
        <taxon>Cohnella</taxon>
    </lineage>
</organism>
<dbReference type="SUPFAM" id="SSF51679">
    <property type="entry name" value="Bacterial luciferase-like"/>
    <property type="match status" value="1"/>
</dbReference>
<reference evidence="8 9" key="1">
    <citation type="submission" date="2020-04" db="EMBL/GenBank/DDBJ databases">
        <title>Genome sequencing of novel species.</title>
        <authorList>
            <person name="Heo J."/>
            <person name="Kim S.-J."/>
            <person name="Kim J.-S."/>
            <person name="Hong S.-B."/>
            <person name="Kwon S.-W."/>
        </authorList>
    </citation>
    <scope>NUCLEOTIDE SEQUENCE [LARGE SCALE GENOMIC DNA]</scope>
    <source>
        <strain evidence="8 9">MFER-1</strain>
    </source>
</reference>
<feature type="domain" description="Luciferase-like" evidence="7">
    <location>
        <begin position="32"/>
        <end position="393"/>
    </location>
</feature>
<feature type="binding site" evidence="6">
    <location>
        <position position="231"/>
    </location>
    <ligand>
        <name>FMN</name>
        <dbReference type="ChEBI" id="CHEBI:58210"/>
    </ligand>
</feature>
<comment type="similarity">
    <text evidence="5">Belongs to the NtaA/SnaA/DszA monooxygenase family.</text>
</comment>
<keyword evidence="4" id="KW-0503">Monooxygenase</keyword>
<dbReference type="PIRSF" id="PIRSF000337">
    <property type="entry name" value="NTA_MOA"/>
    <property type="match status" value="1"/>
</dbReference>
<evidence type="ECO:0000259" key="7">
    <source>
        <dbReference type="Pfam" id="PF00296"/>
    </source>
</evidence>
<dbReference type="PANTHER" id="PTHR30011:SF16">
    <property type="entry name" value="C2H2 FINGER DOMAIN TRANSCRIPTION FACTOR (EUROFUNG)-RELATED"/>
    <property type="match status" value="1"/>
</dbReference>
<dbReference type="InterPro" id="IPR036661">
    <property type="entry name" value="Luciferase-like_sf"/>
</dbReference>
<dbReference type="GO" id="GO:0004497">
    <property type="term" value="F:monooxygenase activity"/>
    <property type="evidence" value="ECO:0007669"/>
    <property type="project" value="UniProtKB-KW"/>
</dbReference>
<dbReference type="EMBL" id="CP051680">
    <property type="protein sequence ID" value="QJD86282.1"/>
    <property type="molecule type" value="Genomic_DNA"/>
</dbReference>
<sequence>MSKQIRMNAFDMTSAMHNSHGLWKHPLNVRTSRYKDLDYWTELAQLLERGKFDAVFLADVVGIYDIYGQSRDAAVRDAVQVPLNDPAFAIPIMAQATKHLSFALTVSTTYEHPYAHARRMSTLDHLTKGRLAWNVVTSYLPSAARNFGLQEMMKHDDRYEMADEFLDVVYKLWEASWEDHAIVHDVENRMFTDPAKVHEINHAGKYYRVPGPHLSEPSLQRTPVIYQAGGSPRGSDFAARHAECIFVGGPTPAQTKQYIQDIKNRAESFGRNPDHIKAFTFLNVVVAETTKEAEAKYEEYASLWSSEAAKAQYGGSTGYDLSQYSDLDTSFEYKHTEHGQSRAASLTKDNPKKLTVREVLNGFERPGRKMSIVGNPQEVADGIQSYFEAAGVDGFNLTHMITPGSLIDFVDLVVPELQKRGVYKTEYEPGTFREKLFGEGQRLLPAGHPGANLRRGISQDG</sequence>
<keyword evidence="9" id="KW-1185">Reference proteome</keyword>
<keyword evidence="1 6" id="KW-0285">Flavoprotein</keyword>
<dbReference type="InterPro" id="IPR051260">
    <property type="entry name" value="Diverse_substr_monoxygenases"/>
</dbReference>
<dbReference type="InterPro" id="IPR011251">
    <property type="entry name" value="Luciferase-like_dom"/>
</dbReference>
<feature type="binding site" evidence="6">
    <location>
        <position position="105"/>
    </location>
    <ligand>
        <name>FMN</name>
        <dbReference type="ChEBI" id="CHEBI:58210"/>
    </ligand>
</feature>
<protein>
    <submittedName>
        <fullName evidence="8">LLM class flavin-dependent oxidoreductase</fullName>
    </submittedName>
</protein>
<evidence type="ECO:0000313" key="8">
    <source>
        <dbReference type="EMBL" id="QJD86282.1"/>
    </source>
</evidence>
<accession>A0A7Z2VNL8</accession>